<dbReference type="GO" id="GO:0160105">
    <property type="term" value="F:tRNA (adenine(22)-N1)-methyltransferase activity"/>
    <property type="evidence" value="ECO:0007669"/>
    <property type="project" value="InterPro"/>
</dbReference>
<dbReference type="PANTHER" id="PTHR38451">
    <property type="entry name" value="TRNA (ADENINE(22)-N(1))-METHYLTRANSFERASE"/>
    <property type="match status" value="1"/>
</dbReference>
<dbReference type="SUPFAM" id="SSF53335">
    <property type="entry name" value="S-adenosyl-L-methionine-dependent methyltransferases"/>
    <property type="match status" value="1"/>
</dbReference>
<dbReference type="AlphaFoldDB" id="A0A4R1QU07"/>
<name>A0A4R1QU07_9FIRM</name>
<dbReference type="Proteomes" id="UP000295184">
    <property type="component" value="Unassembled WGS sequence"/>
</dbReference>
<proteinExistence type="predicted"/>
<dbReference type="EMBL" id="SLUM01000029">
    <property type="protein sequence ID" value="TCL53620.1"/>
    <property type="molecule type" value="Genomic_DNA"/>
</dbReference>
<dbReference type="GO" id="GO:0032259">
    <property type="term" value="P:methylation"/>
    <property type="evidence" value="ECO:0007669"/>
    <property type="project" value="UniProtKB-KW"/>
</dbReference>
<keyword evidence="1" id="KW-0808">Transferase</keyword>
<sequence length="222" mass="24053">MIAPKLDERLQAAADLIRPCDTAADIGCDHGKLSAYLACTGRARRVIAADLRPGPLSTAQKTCEEAGCLAHVELRLGDGLSVLAPGEAQAIVIAGVSAQTAIEMLTAAPWVKAEKTQLVLIPATKAPMLRRWLWENGFSLNAERLVCAAHRWYAVMDAVYTGQAKRPTDAECLLGLTQDQPGAAEYRAQQLERLKKFRRGLENDPAGAQRADRLLRQLEGEA</sequence>
<dbReference type="Pfam" id="PF12847">
    <property type="entry name" value="Methyltransf_18"/>
    <property type="match status" value="1"/>
</dbReference>
<accession>A0A4R1QU07</accession>
<evidence type="ECO:0000313" key="2">
    <source>
        <dbReference type="Proteomes" id="UP000295184"/>
    </source>
</evidence>
<dbReference type="PANTHER" id="PTHR38451:SF1">
    <property type="entry name" value="TRNA (ADENINE(22)-N(1))-METHYLTRANSFERASE"/>
    <property type="match status" value="1"/>
</dbReference>
<dbReference type="InterPro" id="IPR029063">
    <property type="entry name" value="SAM-dependent_MTases_sf"/>
</dbReference>
<dbReference type="RefSeq" id="WP_242868401.1">
    <property type="nucleotide sequence ID" value="NZ_CABKVM010000017.1"/>
</dbReference>
<keyword evidence="1" id="KW-0489">Methyltransferase</keyword>
<dbReference type="InterPro" id="IPR006901">
    <property type="entry name" value="TrmK"/>
</dbReference>
<evidence type="ECO:0000313" key="1">
    <source>
        <dbReference type="EMBL" id="TCL53620.1"/>
    </source>
</evidence>
<comment type="caution">
    <text evidence="1">The sequence shown here is derived from an EMBL/GenBank/DDBJ whole genome shotgun (WGS) entry which is preliminary data.</text>
</comment>
<protein>
    <submittedName>
        <fullName evidence="1">tRNA (Adenine22-N1)-methyltransferase</fullName>
    </submittedName>
</protein>
<dbReference type="PIRSF" id="PIRSF018637">
    <property type="entry name" value="TrmK"/>
    <property type="match status" value="1"/>
</dbReference>
<reference evidence="1 2" key="1">
    <citation type="submission" date="2019-03" db="EMBL/GenBank/DDBJ databases">
        <title>Genomic Encyclopedia of Type Strains, Phase IV (KMG-IV): sequencing the most valuable type-strain genomes for metagenomic binning, comparative biology and taxonomic classification.</title>
        <authorList>
            <person name="Goeker M."/>
        </authorList>
    </citation>
    <scope>NUCLEOTIDE SEQUENCE [LARGE SCALE GENOMIC DNA]</scope>
    <source>
        <strain evidence="1 2">DSM 100451</strain>
    </source>
</reference>
<organism evidence="1 2">
    <name type="scientific">Allofournierella massiliensis</name>
    <dbReference type="NCBI Taxonomy" id="1650663"/>
    <lineage>
        <taxon>Bacteria</taxon>
        <taxon>Bacillati</taxon>
        <taxon>Bacillota</taxon>
        <taxon>Clostridia</taxon>
        <taxon>Eubacteriales</taxon>
        <taxon>Oscillospiraceae</taxon>
        <taxon>Allofournierella</taxon>
    </lineage>
</organism>
<gene>
    <name evidence="1" type="ORF">EDD77_1297</name>
</gene>
<dbReference type="STRING" id="1650663.GCA_001486665_02296"/>
<dbReference type="Gene3D" id="3.40.50.150">
    <property type="entry name" value="Vaccinia Virus protein VP39"/>
    <property type="match status" value="1"/>
</dbReference>